<sequence length="370" mass="41354">MGECCKRILLSDSFGHREYIVLFLVMFQLVRVLGGYTPNNRMKIPAMFTFGDSIIDPGNNNHRVTSAKCNYPPYGKDFIGHQPTGRFSNGKLTTDFLASGLGIKELLPPYLRVHLSPEDLLTGVSFASGGCGYDPLTSALVNAISMTGQLRLFGEYKERLKAIAGEERAEYIVSESVYLACTGTDDIANTYFGTPFRKTHYDISSYLDFVVSNAEKFLRQLRQMGAKKILFVGLPPIGCVPSQRTLAGGILRECEPMRNEAAQVFNSRIQNKISELRNEESFRGTIVVYVDIYNILLDFIQRPYAYGFEESTRGCCGTGLIEVTALCNSITATTCPDDTKYVFWDSFHPTEKAYKIIADYILSTYTQNLS</sequence>
<evidence type="ECO:0000256" key="1">
    <source>
        <dbReference type="ARBA" id="ARBA00008668"/>
    </source>
</evidence>
<dbReference type="Pfam" id="PF00657">
    <property type="entry name" value="Lipase_GDSL"/>
    <property type="match status" value="1"/>
</dbReference>
<dbReference type="EMBL" id="LSRQ01007154">
    <property type="protein sequence ID" value="OAY65216.1"/>
    <property type="molecule type" value="Genomic_DNA"/>
</dbReference>
<organism evidence="2 3">
    <name type="scientific">Ananas comosus</name>
    <name type="common">Pineapple</name>
    <name type="synonym">Ananas ananas</name>
    <dbReference type="NCBI Taxonomy" id="4615"/>
    <lineage>
        <taxon>Eukaryota</taxon>
        <taxon>Viridiplantae</taxon>
        <taxon>Streptophyta</taxon>
        <taxon>Embryophyta</taxon>
        <taxon>Tracheophyta</taxon>
        <taxon>Spermatophyta</taxon>
        <taxon>Magnoliopsida</taxon>
        <taxon>Liliopsida</taxon>
        <taxon>Poales</taxon>
        <taxon>Bromeliaceae</taxon>
        <taxon>Bromelioideae</taxon>
        <taxon>Ananas</taxon>
    </lineage>
</organism>
<dbReference type="CDD" id="cd01837">
    <property type="entry name" value="SGNH_plant_lipase_like"/>
    <property type="match status" value="1"/>
</dbReference>
<dbReference type="Gene3D" id="3.40.50.1110">
    <property type="entry name" value="SGNH hydrolase"/>
    <property type="match status" value="1"/>
</dbReference>
<evidence type="ECO:0000313" key="2">
    <source>
        <dbReference type="EMBL" id="OAY65216.1"/>
    </source>
</evidence>
<accession>A0A199UKI1</accession>
<dbReference type="SUPFAM" id="SSF52266">
    <property type="entry name" value="SGNH hydrolase"/>
    <property type="match status" value="1"/>
</dbReference>
<dbReference type="InterPro" id="IPR036514">
    <property type="entry name" value="SGNH_hydro_sf"/>
</dbReference>
<dbReference type="InterPro" id="IPR050592">
    <property type="entry name" value="GDSL_lipolytic_enzyme"/>
</dbReference>
<dbReference type="PANTHER" id="PTHR45642:SF95">
    <property type="entry name" value="GDSL-LIKE LIPASE_ACYLHYDROLASE FAMILY PROTEIN, EXPRESSED"/>
    <property type="match status" value="1"/>
</dbReference>
<dbReference type="FunFam" id="3.40.50.1110:FF:000003">
    <property type="entry name" value="GDSL esterase/lipase APG"/>
    <property type="match status" value="1"/>
</dbReference>
<dbReference type="PANTHER" id="PTHR45642">
    <property type="entry name" value="GDSL ESTERASE/LIPASE EXL3"/>
    <property type="match status" value="1"/>
</dbReference>
<comment type="similarity">
    <text evidence="1">Belongs to the 'GDSL' lipolytic enzyme family.</text>
</comment>
<gene>
    <name evidence="2" type="ORF">ACMD2_15281</name>
</gene>
<dbReference type="InterPro" id="IPR035669">
    <property type="entry name" value="SGNH_plant_lipase-like"/>
</dbReference>
<dbReference type="InterPro" id="IPR001087">
    <property type="entry name" value="GDSL"/>
</dbReference>
<dbReference type="GO" id="GO:0016788">
    <property type="term" value="F:hydrolase activity, acting on ester bonds"/>
    <property type="evidence" value="ECO:0007669"/>
    <property type="project" value="InterPro"/>
</dbReference>
<evidence type="ECO:0000313" key="3">
    <source>
        <dbReference type="Proteomes" id="UP000092600"/>
    </source>
</evidence>
<dbReference type="AlphaFoldDB" id="A0A199UKI1"/>
<proteinExistence type="inferred from homology"/>
<reference evidence="2 3" key="1">
    <citation type="journal article" date="2016" name="DNA Res.">
        <title>The draft genome of MD-2 pineapple using hybrid error correction of long reads.</title>
        <authorList>
            <person name="Redwan R.M."/>
            <person name="Saidin A."/>
            <person name="Kumar S.V."/>
        </authorList>
    </citation>
    <scope>NUCLEOTIDE SEQUENCE [LARGE SCALE GENOMIC DNA]</scope>
    <source>
        <strain evidence="3">cv. MD2</strain>
        <tissue evidence="2">Leaf</tissue>
    </source>
</reference>
<dbReference type="Proteomes" id="UP000092600">
    <property type="component" value="Unassembled WGS sequence"/>
</dbReference>
<protein>
    <submittedName>
        <fullName evidence="2">GDSL esterase/lipase EXL1</fullName>
    </submittedName>
</protein>
<name>A0A199UKI1_ANACO</name>
<dbReference type="STRING" id="4615.A0A199UKI1"/>
<comment type="caution">
    <text evidence="2">The sequence shown here is derived from an EMBL/GenBank/DDBJ whole genome shotgun (WGS) entry which is preliminary data.</text>
</comment>